<dbReference type="EMBL" id="JH993058">
    <property type="protein sequence ID" value="EKX37478.1"/>
    <property type="molecule type" value="Genomic_DNA"/>
</dbReference>
<feature type="region of interest" description="Disordered" evidence="1">
    <location>
        <begin position="1"/>
        <end position="35"/>
    </location>
</feature>
<proteinExistence type="predicted"/>
<evidence type="ECO:0000256" key="1">
    <source>
        <dbReference type="SAM" id="MobiDB-lite"/>
    </source>
</evidence>
<dbReference type="PaxDb" id="55529-EKX37478"/>
<dbReference type="HOGENOM" id="CLU_1589566_0_0_1"/>
<keyword evidence="4" id="KW-1185">Reference proteome</keyword>
<dbReference type="KEGG" id="gtt:GUITHDRAFT_116288"/>
<protein>
    <submittedName>
        <fullName evidence="2 3">Uncharacterized protein</fullName>
    </submittedName>
</protein>
<name>L1IMG8_GUITC</name>
<evidence type="ECO:0000313" key="3">
    <source>
        <dbReference type="EnsemblProtists" id="EKX37478"/>
    </source>
</evidence>
<feature type="compositionally biased region" description="Basic and acidic residues" evidence="1">
    <location>
        <begin position="10"/>
        <end position="21"/>
    </location>
</feature>
<feature type="compositionally biased region" description="Low complexity" evidence="1">
    <location>
        <begin position="22"/>
        <end position="33"/>
    </location>
</feature>
<gene>
    <name evidence="2" type="ORF">GUITHDRAFT_116288</name>
</gene>
<dbReference type="AlphaFoldDB" id="L1IMG8"/>
<reference evidence="3" key="3">
    <citation type="submission" date="2015-06" db="UniProtKB">
        <authorList>
            <consortium name="EnsemblProtists"/>
        </authorList>
    </citation>
    <scope>IDENTIFICATION</scope>
</reference>
<accession>L1IMG8</accession>
<reference evidence="2 4" key="1">
    <citation type="journal article" date="2012" name="Nature">
        <title>Algal genomes reveal evolutionary mosaicism and the fate of nucleomorphs.</title>
        <authorList>
            <consortium name="DOE Joint Genome Institute"/>
            <person name="Curtis B.A."/>
            <person name="Tanifuji G."/>
            <person name="Burki F."/>
            <person name="Gruber A."/>
            <person name="Irimia M."/>
            <person name="Maruyama S."/>
            <person name="Arias M.C."/>
            <person name="Ball S.G."/>
            <person name="Gile G.H."/>
            <person name="Hirakawa Y."/>
            <person name="Hopkins J.F."/>
            <person name="Kuo A."/>
            <person name="Rensing S.A."/>
            <person name="Schmutz J."/>
            <person name="Symeonidi A."/>
            <person name="Elias M."/>
            <person name="Eveleigh R.J."/>
            <person name="Herman E.K."/>
            <person name="Klute M.J."/>
            <person name="Nakayama T."/>
            <person name="Obornik M."/>
            <person name="Reyes-Prieto A."/>
            <person name="Armbrust E.V."/>
            <person name="Aves S.J."/>
            <person name="Beiko R.G."/>
            <person name="Coutinho P."/>
            <person name="Dacks J.B."/>
            <person name="Durnford D.G."/>
            <person name="Fast N.M."/>
            <person name="Green B.R."/>
            <person name="Grisdale C.J."/>
            <person name="Hempel F."/>
            <person name="Henrissat B."/>
            <person name="Hoppner M.P."/>
            <person name="Ishida K."/>
            <person name="Kim E."/>
            <person name="Koreny L."/>
            <person name="Kroth P.G."/>
            <person name="Liu Y."/>
            <person name="Malik S.B."/>
            <person name="Maier U.G."/>
            <person name="McRose D."/>
            <person name="Mock T."/>
            <person name="Neilson J.A."/>
            <person name="Onodera N.T."/>
            <person name="Poole A.M."/>
            <person name="Pritham E.J."/>
            <person name="Richards T.A."/>
            <person name="Rocap G."/>
            <person name="Roy S.W."/>
            <person name="Sarai C."/>
            <person name="Schaack S."/>
            <person name="Shirato S."/>
            <person name="Slamovits C.H."/>
            <person name="Spencer D.F."/>
            <person name="Suzuki S."/>
            <person name="Worden A.Z."/>
            <person name="Zauner S."/>
            <person name="Barry K."/>
            <person name="Bell C."/>
            <person name="Bharti A.K."/>
            <person name="Crow J.A."/>
            <person name="Grimwood J."/>
            <person name="Kramer R."/>
            <person name="Lindquist E."/>
            <person name="Lucas S."/>
            <person name="Salamov A."/>
            <person name="McFadden G.I."/>
            <person name="Lane C.E."/>
            <person name="Keeling P.J."/>
            <person name="Gray M.W."/>
            <person name="Grigoriev I.V."/>
            <person name="Archibald J.M."/>
        </authorList>
    </citation>
    <scope>NUCLEOTIDE SEQUENCE</scope>
    <source>
        <strain evidence="2 4">CCMP2712</strain>
    </source>
</reference>
<evidence type="ECO:0000313" key="2">
    <source>
        <dbReference type="EMBL" id="EKX37478.1"/>
    </source>
</evidence>
<organism evidence="2">
    <name type="scientific">Guillardia theta (strain CCMP2712)</name>
    <name type="common">Cryptophyte</name>
    <dbReference type="NCBI Taxonomy" id="905079"/>
    <lineage>
        <taxon>Eukaryota</taxon>
        <taxon>Cryptophyceae</taxon>
        <taxon>Pyrenomonadales</taxon>
        <taxon>Geminigeraceae</taxon>
        <taxon>Guillardia</taxon>
    </lineage>
</organism>
<dbReference type="Proteomes" id="UP000011087">
    <property type="component" value="Unassembled WGS sequence"/>
</dbReference>
<sequence length="168" mass="18678">MPSSVRSRGKKNDMSGRHGLERTSSSGSTRQGSACSRRKNIGVNDLYFYVELCHSHGREVGQAWLSQATGVKVSDEDTAKEPGIEELQYITCEGFSDTNVFEYLVSLLKHLWVLFLAMLAWRPTRSASECSPESKQKKKKKKNLHSVMRSIKEEELAGATAPPQSALS</sequence>
<evidence type="ECO:0000313" key="4">
    <source>
        <dbReference type="Proteomes" id="UP000011087"/>
    </source>
</evidence>
<dbReference type="GeneID" id="17294297"/>
<dbReference type="EnsemblProtists" id="EKX37478">
    <property type="protein sequence ID" value="EKX37478"/>
    <property type="gene ID" value="GUITHDRAFT_116288"/>
</dbReference>
<reference evidence="4" key="2">
    <citation type="submission" date="2012-11" db="EMBL/GenBank/DDBJ databases">
        <authorList>
            <person name="Kuo A."/>
            <person name="Curtis B.A."/>
            <person name="Tanifuji G."/>
            <person name="Burki F."/>
            <person name="Gruber A."/>
            <person name="Irimia M."/>
            <person name="Maruyama S."/>
            <person name="Arias M.C."/>
            <person name="Ball S.G."/>
            <person name="Gile G.H."/>
            <person name="Hirakawa Y."/>
            <person name="Hopkins J.F."/>
            <person name="Rensing S.A."/>
            <person name="Schmutz J."/>
            <person name="Symeonidi A."/>
            <person name="Elias M."/>
            <person name="Eveleigh R.J."/>
            <person name="Herman E.K."/>
            <person name="Klute M.J."/>
            <person name="Nakayama T."/>
            <person name="Obornik M."/>
            <person name="Reyes-Prieto A."/>
            <person name="Armbrust E.V."/>
            <person name="Aves S.J."/>
            <person name="Beiko R.G."/>
            <person name="Coutinho P."/>
            <person name="Dacks J.B."/>
            <person name="Durnford D.G."/>
            <person name="Fast N.M."/>
            <person name="Green B.R."/>
            <person name="Grisdale C."/>
            <person name="Hempe F."/>
            <person name="Henrissat B."/>
            <person name="Hoppner M.P."/>
            <person name="Ishida K.-I."/>
            <person name="Kim E."/>
            <person name="Koreny L."/>
            <person name="Kroth P.G."/>
            <person name="Liu Y."/>
            <person name="Malik S.-B."/>
            <person name="Maier U.G."/>
            <person name="McRose D."/>
            <person name="Mock T."/>
            <person name="Neilson J.A."/>
            <person name="Onodera N.T."/>
            <person name="Poole A.M."/>
            <person name="Pritham E.J."/>
            <person name="Richards T.A."/>
            <person name="Rocap G."/>
            <person name="Roy S.W."/>
            <person name="Sarai C."/>
            <person name="Schaack S."/>
            <person name="Shirato S."/>
            <person name="Slamovits C.H."/>
            <person name="Spencer D.F."/>
            <person name="Suzuki S."/>
            <person name="Worden A.Z."/>
            <person name="Zauner S."/>
            <person name="Barry K."/>
            <person name="Bell C."/>
            <person name="Bharti A.K."/>
            <person name="Crow J.A."/>
            <person name="Grimwood J."/>
            <person name="Kramer R."/>
            <person name="Lindquist E."/>
            <person name="Lucas S."/>
            <person name="Salamov A."/>
            <person name="McFadden G.I."/>
            <person name="Lane C.E."/>
            <person name="Keeling P.J."/>
            <person name="Gray M.W."/>
            <person name="Grigoriev I.V."/>
            <person name="Archibald J.M."/>
        </authorList>
    </citation>
    <scope>NUCLEOTIDE SEQUENCE</scope>
    <source>
        <strain evidence="4">CCMP2712</strain>
    </source>
</reference>
<dbReference type="RefSeq" id="XP_005824458.1">
    <property type="nucleotide sequence ID" value="XM_005824401.1"/>
</dbReference>